<reference evidence="9" key="1">
    <citation type="journal article" date="2014" name="Genome Announc.">
        <title>Draft genome sequence of Weissella oryzae SG25T, isolated from fermented rice grains.</title>
        <authorList>
            <person name="Tanizawa Y."/>
            <person name="Fujisawa T."/>
            <person name="Mochizuki T."/>
            <person name="Kaminuma E."/>
            <person name="Suzuki Y."/>
            <person name="Nakamura Y."/>
            <person name="Tohno M."/>
        </authorList>
    </citation>
    <scope>NUCLEOTIDE SEQUENCE [LARGE SCALE GENOMIC DNA]</scope>
    <source>
        <strain evidence="9">DSM 25784 / JCM 18191 / LMG 30913 / SG25</strain>
    </source>
</reference>
<evidence type="ECO:0000256" key="3">
    <source>
        <dbReference type="ARBA" id="ARBA00022692"/>
    </source>
</evidence>
<feature type="transmembrane region" description="Helical" evidence="6">
    <location>
        <begin position="326"/>
        <end position="347"/>
    </location>
</feature>
<dbReference type="GO" id="GO:0022857">
    <property type="term" value="F:transmembrane transporter activity"/>
    <property type="evidence" value="ECO:0007669"/>
    <property type="project" value="InterPro"/>
</dbReference>
<evidence type="ECO:0000256" key="1">
    <source>
        <dbReference type="ARBA" id="ARBA00004651"/>
    </source>
</evidence>
<dbReference type="InterPro" id="IPR052714">
    <property type="entry name" value="MFS_Exporter"/>
</dbReference>
<evidence type="ECO:0000256" key="2">
    <source>
        <dbReference type="ARBA" id="ARBA00022448"/>
    </source>
</evidence>
<gene>
    <name evidence="8" type="ORF">WOSG25_051540</name>
</gene>
<dbReference type="Pfam" id="PF07690">
    <property type="entry name" value="MFS_1"/>
    <property type="match status" value="1"/>
</dbReference>
<feature type="transmembrane region" description="Helical" evidence="6">
    <location>
        <begin position="76"/>
        <end position="94"/>
    </location>
</feature>
<dbReference type="EMBL" id="DF820488">
    <property type="protein sequence ID" value="GAK30881.1"/>
    <property type="molecule type" value="Genomic_DNA"/>
</dbReference>
<protein>
    <submittedName>
        <fullName evidence="8">Permeases of the major facilitator superfamily</fullName>
    </submittedName>
</protein>
<comment type="subcellular location">
    <subcellularLocation>
        <location evidence="1">Cell membrane</location>
        <topology evidence="1">Multi-pass membrane protein</topology>
    </subcellularLocation>
</comment>
<dbReference type="Proteomes" id="UP000030643">
    <property type="component" value="Unassembled WGS sequence"/>
</dbReference>
<dbReference type="InterPro" id="IPR020846">
    <property type="entry name" value="MFS_dom"/>
</dbReference>
<dbReference type="SUPFAM" id="SSF103473">
    <property type="entry name" value="MFS general substrate transporter"/>
    <property type="match status" value="1"/>
</dbReference>
<evidence type="ECO:0000256" key="4">
    <source>
        <dbReference type="ARBA" id="ARBA00022989"/>
    </source>
</evidence>
<feature type="transmembrane region" description="Helical" evidence="6">
    <location>
        <begin position="263"/>
        <end position="282"/>
    </location>
</feature>
<feature type="transmembrane region" description="Helical" evidence="6">
    <location>
        <begin position="353"/>
        <end position="372"/>
    </location>
</feature>
<feature type="transmembrane region" description="Helical" evidence="6">
    <location>
        <begin position="41"/>
        <end position="64"/>
    </location>
</feature>
<feature type="transmembrane region" description="Helical" evidence="6">
    <location>
        <begin position="200"/>
        <end position="224"/>
    </location>
</feature>
<feature type="domain" description="Major facilitator superfamily (MFS) profile" evidence="7">
    <location>
        <begin position="1"/>
        <end position="375"/>
    </location>
</feature>
<dbReference type="InterPro" id="IPR036259">
    <property type="entry name" value="MFS_trans_sf"/>
</dbReference>
<dbReference type="OrthoDB" id="9814001at2"/>
<dbReference type="eggNOG" id="COG2814">
    <property type="taxonomic scope" value="Bacteria"/>
</dbReference>
<dbReference type="GO" id="GO:0005886">
    <property type="term" value="C:plasma membrane"/>
    <property type="evidence" value="ECO:0007669"/>
    <property type="project" value="UniProtKB-SubCell"/>
</dbReference>
<sequence>MHNGLWTKTFTLNMFINFVLYVVFYLLTVIMGSVALNQYHVSAGIAGLMSGIFIVGGFAGRLWAGNKVSQVGQKKMLIIAVIYYLLTTICYFALRFIHGIGFGVAATASGTIVGSTVPIERRGEGIGYYALSLTLASATGPFLAILLYQTLGYFYILYSATILLLLAVFAALALQVEPIVVEKKLSDTSFKLSKLFERTALPITFIGLLVGFAYATIVTFLATYTAHLNLLLAGSVYYIIYAIFALISRPFTGRIFDRRGASAIMYPAFVLFALGLVLTGAATTTVTLLLAAALVGLGYGSFTPFGQTIAISNVTVDRIGAATSTFYGFMDVGVGIGPLILGLLIPVLGYRHIYYLAAGVMLAVIFVYFLLFRSKKLA</sequence>
<feature type="transmembrane region" description="Helical" evidence="6">
    <location>
        <begin position="153"/>
        <end position="174"/>
    </location>
</feature>
<dbReference type="RefSeq" id="WP_027698944.1">
    <property type="nucleotide sequence ID" value="NZ_DF820488.1"/>
</dbReference>
<proteinExistence type="predicted"/>
<dbReference type="CDD" id="cd17489">
    <property type="entry name" value="MFS_YfcJ_like"/>
    <property type="match status" value="1"/>
</dbReference>
<dbReference type="PROSITE" id="PS50850">
    <property type="entry name" value="MFS"/>
    <property type="match status" value="1"/>
</dbReference>
<feature type="transmembrane region" description="Helical" evidence="6">
    <location>
        <begin position="288"/>
        <end position="314"/>
    </location>
</feature>
<dbReference type="PANTHER" id="PTHR23531">
    <property type="entry name" value="QUINOLENE RESISTANCE PROTEIN NORA"/>
    <property type="match status" value="1"/>
</dbReference>
<evidence type="ECO:0000313" key="9">
    <source>
        <dbReference type="Proteomes" id="UP000030643"/>
    </source>
</evidence>
<accession>A0A069D0N5</accession>
<keyword evidence="9" id="KW-1185">Reference proteome</keyword>
<evidence type="ECO:0000259" key="7">
    <source>
        <dbReference type="PROSITE" id="PS50850"/>
    </source>
</evidence>
<keyword evidence="2" id="KW-0813">Transport</keyword>
<name>A0A069D0N5_WEIOS</name>
<evidence type="ECO:0000313" key="8">
    <source>
        <dbReference type="EMBL" id="GAK30881.1"/>
    </source>
</evidence>
<keyword evidence="5 6" id="KW-0472">Membrane</keyword>
<organism evidence="8 9">
    <name type="scientific">Weissella oryzae (strain DSM 25784 / JCM 18191 / LMG 30913 / SG25)</name>
    <dbReference type="NCBI Taxonomy" id="1329250"/>
    <lineage>
        <taxon>Bacteria</taxon>
        <taxon>Bacillati</taxon>
        <taxon>Bacillota</taxon>
        <taxon>Bacilli</taxon>
        <taxon>Lactobacillales</taxon>
        <taxon>Lactobacillaceae</taxon>
        <taxon>Weissella</taxon>
    </lineage>
</organism>
<feature type="transmembrane region" description="Helical" evidence="6">
    <location>
        <begin position="230"/>
        <end position="251"/>
    </location>
</feature>
<evidence type="ECO:0000256" key="6">
    <source>
        <dbReference type="SAM" id="Phobius"/>
    </source>
</evidence>
<feature type="transmembrane region" description="Helical" evidence="6">
    <location>
        <begin position="126"/>
        <end position="147"/>
    </location>
</feature>
<dbReference type="AlphaFoldDB" id="A0A069D0N5"/>
<feature type="transmembrane region" description="Helical" evidence="6">
    <location>
        <begin position="12"/>
        <end position="35"/>
    </location>
</feature>
<dbReference type="InterPro" id="IPR011701">
    <property type="entry name" value="MFS"/>
</dbReference>
<keyword evidence="4 6" id="KW-1133">Transmembrane helix</keyword>
<dbReference type="PANTHER" id="PTHR23531:SF1">
    <property type="entry name" value="QUINOLENE RESISTANCE PROTEIN NORA"/>
    <property type="match status" value="1"/>
</dbReference>
<dbReference type="Gene3D" id="1.20.1250.20">
    <property type="entry name" value="MFS general substrate transporter like domains"/>
    <property type="match status" value="2"/>
</dbReference>
<evidence type="ECO:0000256" key="5">
    <source>
        <dbReference type="ARBA" id="ARBA00023136"/>
    </source>
</evidence>
<keyword evidence="3 6" id="KW-0812">Transmembrane</keyword>